<reference evidence="11" key="1">
    <citation type="journal article" date="2018" name="Int. J. Syst. Evol. Microbiol.">
        <title>Jatrophihabitans telluris sp. nov., isolated from sediment soil of lava forest wetlands and the emended description of the genus Jatrophihabitans.</title>
        <authorList>
            <person name="Lee K.C."/>
            <person name="Suh M.K."/>
            <person name="Eom M.K."/>
            <person name="Kim K.K."/>
            <person name="Kim J.S."/>
            <person name="Kim D.S."/>
            <person name="Ko S.H."/>
            <person name="Shin Y.K."/>
            <person name="Lee J.S."/>
        </authorList>
    </citation>
    <scope>NUCLEOTIDE SEQUENCE</scope>
    <source>
        <strain evidence="11">N237</strain>
    </source>
</reference>
<keyword evidence="3" id="KW-0001">2Fe-2S</keyword>
<dbReference type="SUPFAM" id="SSF63380">
    <property type="entry name" value="Riboflavin synthase domain-like"/>
    <property type="match status" value="1"/>
</dbReference>
<dbReference type="Gene3D" id="3.40.50.80">
    <property type="entry name" value="Nucleotide-binding domain of ferredoxin-NADP reductase (FNR) module"/>
    <property type="match status" value="1"/>
</dbReference>
<protein>
    <submittedName>
        <fullName evidence="11">Ferredoxin reductase</fullName>
    </submittedName>
</protein>
<evidence type="ECO:0000313" key="11">
    <source>
        <dbReference type="EMBL" id="UQX87366.1"/>
    </source>
</evidence>
<evidence type="ECO:0000259" key="10">
    <source>
        <dbReference type="PROSITE" id="PS51384"/>
    </source>
</evidence>
<name>A0ABY4QWE6_9ACTN</name>
<keyword evidence="4" id="KW-0479">Metal-binding</keyword>
<dbReference type="CDD" id="cd00207">
    <property type="entry name" value="fer2"/>
    <property type="match status" value="1"/>
</dbReference>
<dbReference type="Gene3D" id="2.40.30.10">
    <property type="entry name" value="Translation factors"/>
    <property type="match status" value="1"/>
</dbReference>
<feature type="domain" description="FAD-binding FR-type" evidence="10">
    <location>
        <begin position="71"/>
        <end position="174"/>
    </location>
</feature>
<evidence type="ECO:0000256" key="7">
    <source>
        <dbReference type="ARBA" id="ARBA00023004"/>
    </source>
</evidence>
<dbReference type="EMBL" id="CP097332">
    <property type="protein sequence ID" value="UQX87366.1"/>
    <property type="molecule type" value="Genomic_DNA"/>
</dbReference>
<dbReference type="RefSeq" id="WP_249769880.1">
    <property type="nucleotide sequence ID" value="NZ_CP097332.1"/>
</dbReference>
<dbReference type="InterPro" id="IPR017927">
    <property type="entry name" value="FAD-bd_FR_type"/>
</dbReference>
<evidence type="ECO:0000256" key="4">
    <source>
        <dbReference type="ARBA" id="ARBA00022723"/>
    </source>
</evidence>
<keyword evidence="7" id="KW-0408">Iron</keyword>
<evidence type="ECO:0000256" key="6">
    <source>
        <dbReference type="ARBA" id="ARBA00023002"/>
    </source>
</evidence>
<dbReference type="InterPro" id="IPR012675">
    <property type="entry name" value="Beta-grasp_dom_sf"/>
</dbReference>
<dbReference type="Pfam" id="PF00175">
    <property type="entry name" value="NAD_binding_1"/>
    <property type="match status" value="1"/>
</dbReference>
<gene>
    <name evidence="11" type="ORF">M6D93_13790</name>
</gene>
<evidence type="ECO:0000259" key="9">
    <source>
        <dbReference type="PROSITE" id="PS51085"/>
    </source>
</evidence>
<proteinExistence type="predicted"/>
<evidence type="ECO:0000256" key="3">
    <source>
        <dbReference type="ARBA" id="ARBA00022714"/>
    </source>
</evidence>
<keyword evidence="12" id="KW-1185">Reference proteome</keyword>
<dbReference type="InterPro" id="IPR008333">
    <property type="entry name" value="Cbr1-like_FAD-bd_dom"/>
</dbReference>
<dbReference type="Pfam" id="PF00111">
    <property type="entry name" value="Fer2"/>
    <property type="match status" value="1"/>
</dbReference>
<evidence type="ECO:0000256" key="2">
    <source>
        <dbReference type="ARBA" id="ARBA00022630"/>
    </source>
</evidence>
<comment type="cofactor">
    <cofactor evidence="1">
        <name>FAD</name>
        <dbReference type="ChEBI" id="CHEBI:57692"/>
    </cofactor>
</comment>
<dbReference type="InterPro" id="IPR017938">
    <property type="entry name" value="Riboflavin_synthase-like_b-brl"/>
</dbReference>
<dbReference type="CDD" id="cd06216">
    <property type="entry name" value="FNR_iron_sulfur_binding_2"/>
    <property type="match status" value="1"/>
</dbReference>
<dbReference type="InterPro" id="IPR001041">
    <property type="entry name" value="2Fe-2S_ferredoxin-type"/>
</dbReference>
<dbReference type="InterPro" id="IPR039261">
    <property type="entry name" value="FNR_nucleotide-bd"/>
</dbReference>
<dbReference type="PROSITE" id="PS51384">
    <property type="entry name" value="FAD_FR"/>
    <property type="match status" value="1"/>
</dbReference>
<dbReference type="InterPro" id="IPR050415">
    <property type="entry name" value="MRET"/>
</dbReference>
<dbReference type="SUPFAM" id="SSF54292">
    <property type="entry name" value="2Fe-2S ferredoxin-like"/>
    <property type="match status" value="1"/>
</dbReference>
<dbReference type="Gene3D" id="3.10.20.30">
    <property type="match status" value="1"/>
</dbReference>
<dbReference type="InterPro" id="IPR036010">
    <property type="entry name" value="2Fe-2S_ferredoxin-like_sf"/>
</dbReference>
<keyword evidence="5" id="KW-0274">FAD</keyword>
<evidence type="ECO:0000313" key="12">
    <source>
        <dbReference type="Proteomes" id="UP001056336"/>
    </source>
</evidence>
<reference evidence="11" key="2">
    <citation type="submission" date="2022-05" db="EMBL/GenBank/DDBJ databases">
        <authorList>
            <person name="Kim J.-S."/>
            <person name="Lee K."/>
            <person name="Suh M."/>
            <person name="Eom M."/>
            <person name="Kim J.-S."/>
            <person name="Kim D.-S."/>
            <person name="Ko S.-H."/>
            <person name="Shin Y."/>
            <person name="Lee J.-S."/>
        </authorList>
    </citation>
    <scope>NUCLEOTIDE SEQUENCE</scope>
    <source>
        <strain evidence="11">N237</strain>
    </source>
</reference>
<dbReference type="Pfam" id="PF00970">
    <property type="entry name" value="FAD_binding_6"/>
    <property type="match status" value="1"/>
</dbReference>
<dbReference type="InterPro" id="IPR001433">
    <property type="entry name" value="OxRdtase_FAD/NAD-bd"/>
</dbReference>
<dbReference type="PROSITE" id="PS51085">
    <property type="entry name" value="2FE2S_FER_2"/>
    <property type="match status" value="1"/>
</dbReference>
<dbReference type="PANTHER" id="PTHR47354">
    <property type="entry name" value="NADH OXIDOREDUCTASE HCR"/>
    <property type="match status" value="1"/>
</dbReference>
<dbReference type="PRINTS" id="PR00410">
    <property type="entry name" value="PHEHYDRXLASE"/>
</dbReference>
<accession>A0ABY4QWE6</accession>
<feature type="domain" description="2Fe-2S ferredoxin-type" evidence="9">
    <location>
        <begin position="326"/>
        <end position="407"/>
    </location>
</feature>
<dbReference type="SUPFAM" id="SSF52343">
    <property type="entry name" value="Ferredoxin reductase-like, C-terminal NADP-linked domain"/>
    <property type="match status" value="1"/>
</dbReference>
<keyword evidence="6" id="KW-0560">Oxidoreductase</keyword>
<keyword evidence="8" id="KW-0411">Iron-sulfur</keyword>
<evidence type="ECO:0000256" key="8">
    <source>
        <dbReference type="ARBA" id="ARBA00023014"/>
    </source>
</evidence>
<sequence length="407" mass="44051">MTALIDLPHEFGPAPYDAPAPARSSSARAVTAAGRLAVRSALGTVDTLLSALAAPHHVDRYLELLHPRLTVRELRGRIMAVRRTTEDTVTLTIRPNRHWQGFRAGQFVQVSLDIDGVVRTRCYSPISSQHRSTGDFELTVKAHADGVVSSHLNEHAIAGTVVRLSQAGGAFTLPDPRPERILLISGGSGITPVLSMARTLVDESRRGRYRGEIVFLHYGRTEATVAHLAELRELAEHCPSLRLVLAYPGSDDDTGDLAGYFSAAHLYEAAPWHAEAQTFLCGPAGLMRSVRACYADAGLTERLHFEEFTPPSRQATAAPEAEAEAGQLRFLRSNIDSVNDGTTLLEQAEAAGLDPAYGCRMGICFTCSTVKKQGYTRNLLTGDLDTEEDSTVQLCISVPVGDVTVQL</sequence>
<organism evidence="11 12">
    <name type="scientific">Jatrophihabitans telluris</name>
    <dbReference type="NCBI Taxonomy" id="2038343"/>
    <lineage>
        <taxon>Bacteria</taxon>
        <taxon>Bacillati</taxon>
        <taxon>Actinomycetota</taxon>
        <taxon>Actinomycetes</taxon>
        <taxon>Jatrophihabitantales</taxon>
        <taxon>Jatrophihabitantaceae</taxon>
        <taxon>Jatrophihabitans</taxon>
    </lineage>
</organism>
<evidence type="ECO:0000256" key="1">
    <source>
        <dbReference type="ARBA" id="ARBA00001974"/>
    </source>
</evidence>
<dbReference type="Proteomes" id="UP001056336">
    <property type="component" value="Chromosome"/>
</dbReference>
<keyword evidence="2" id="KW-0285">Flavoprotein</keyword>
<evidence type="ECO:0000256" key="5">
    <source>
        <dbReference type="ARBA" id="ARBA00022827"/>
    </source>
</evidence>
<dbReference type="PANTHER" id="PTHR47354:SF6">
    <property type="entry name" value="NADH OXIDOREDUCTASE HCR"/>
    <property type="match status" value="1"/>
</dbReference>